<dbReference type="PANTHER" id="PTHR34197:SF2">
    <property type="entry name" value="OS04G0591300 PROTEIN"/>
    <property type="match status" value="1"/>
</dbReference>
<evidence type="ECO:0000313" key="1">
    <source>
        <dbReference type="EMBL" id="KAF8412564.1"/>
    </source>
</evidence>
<gene>
    <name evidence="1" type="ORF">HHK36_000532</name>
</gene>
<sequence>MALYVDEEEIFKCKKHPKHRRTGICPKCLRERLLSLCPDCANLRPCACYPTTNSSSSASSSFPLFSSSYAPKSGTGSDGEPSFRRSRSLAFPFLRQKTVNRDTGAGLPPLGNGSKSSVWSVFKTSKVKKEEGEVKMMRSKSVAVSAYSDSGSDVRSKERRWYFQSPMNIFRQPKTAKVVQDRSPLYRR</sequence>
<evidence type="ECO:0000313" key="2">
    <source>
        <dbReference type="Proteomes" id="UP000655225"/>
    </source>
</evidence>
<dbReference type="EMBL" id="JABCRI010000001">
    <property type="protein sequence ID" value="KAF8412564.1"/>
    <property type="molecule type" value="Genomic_DNA"/>
</dbReference>
<dbReference type="OrthoDB" id="691764at2759"/>
<dbReference type="AlphaFoldDB" id="A0A835DTX1"/>
<reference evidence="1 2" key="1">
    <citation type="submission" date="2020-04" db="EMBL/GenBank/DDBJ databases">
        <title>Plant Genome Project.</title>
        <authorList>
            <person name="Zhang R.-G."/>
        </authorList>
    </citation>
    <scope>NUCLEOTIDE SEQUENCE [LARGE SCALE GENOMIC DNA]</scope>
    <source>
        <strain evidence="1">YNK0</strain>
        <tissue evidence="1">Leaf</tissue>
    </source>
</reference>
<dbReference type="Proteomes" id="UP000655225">
    <property type="component" value="Unassembled WGS sequence"/>
</dbReference>
<name>A0A835DTX1_TETSI</name>
<proteinExistence type="predicted"/>
<accession>A0A835DTX1</accession>
<comment type="caution">
    <text evidence="1">The sequence shown here is derived from an EMBL/GenBank/DDBJ whole genome shotgun (WGS) entry which is preliminary data.</text>
</comment>
<dbReference type="InterPro" id="IPR008004">
    <property type="entry name" value="OCTOPUS-like"/>
</dbReference>
<dbReference type="OMA" id="SMFKASN"/>
<organism evidence="1 2">
    <name type="scientific">Tetracentron sinense</name>
    <name type="common">Spur-leaf</name>
    <dbReference type="NCBI Taxonomy" id="13715"/>
    <lineage>
        <taxon>Eukaryota</taxon>
        <taxon>Viridiplantae</taxon>
        <taxon>Streptophyta</taxon>
        <taxon>Embryophyta</taxon>
        <taxon>Tracheophyta</taxon>
        <taxon>Spermatophyta</taxon>
        <taxon>Magnoliopsida</taxon>
        <taxon>Trochodendrales</taxon>
        <taxon>Trochodendraceae</taxon>
        <taxon>Tetracentron</taxon>
    </lineage>
</organism>
<protein>
    <submittedName>
        <fullName evidence="1">Uncharacterized protein</fullName>
    </submittedName>
</protein>
<dbReference type="PANTHER" id="PTHR34197">
    <property type="entry name" value="OS04G0591300 PROTEIN"/>
    <property type="match status" value="1"/>
</dbReference>
<dbReference type="Pfam" id="PF05340">
    <property type="entry name" value="DUF740"/>
    <property type="match status" value="1"/>
</dbReference>
<keyword evidence="2" id="KW-1185">Reference proteome</keyword>